<dbReference type="InterPro" id="IPR023210">
    <property type="entry name" value="NADP_OxRdtase_dom"/>
</dbReference>
<dbReference type="OrthoDB" id="9803483at2"/>
<sequence length="347" mass="38073">MQMNKLAGGELEVSALCLGSMLWGSTNTEAEGHAQIDMSLDHGINFIDSAEMYPVNPIKAERCGRSEQVIGSWIAKTGRRDDVVIATKVSGDNPGWKRGGKGYNGAIIHEAVDASLTNLNTDYIDIYQTHWPIRGSYAFRQNWTFDPSGQNKDEVEAHMRDVLQAMADVVATGKVRHFALSNESAWGTAEWLRIAREMNAPEVISVQNEYSLMHRLADTDLAELCMNEGVRVLAYSPLATGLLTGKYQNNAVPKGSRLDLSPGLGGRATPRAFEAVDAYLALAKKHGLDPVHLALSFSVSRPFMGSTIFGASSLEQLTRILEGKDLILSDEVMKDIDKTHRAHPMPF</sequence>
<dbReference type="AlphaFoldDB" id="A0A1I0P8X1"/>
<gene>
    <name evidence="3" type="ORF">SAMN05444851_1444</name>
</gene>
<dbReference type="STRING" id="1173584.SAMN05444851_1444"/>
<dbReference type="EMBL" id="FOJB01000001">
    <property type="protein sequence ID" value="SEW10746.1"/>
    <property type="molecule type" value="Genomic_DNA"/>
</dbReference>
<proteinExistence type="predicted"/>
<dbReference type="Proteomes" id="UP000199650">
    <property type="component" value="Unassembled WGS sequence"/>
</dbReference>
<dbReference type="InterPro" id="IPR036812">
    <property type="entry name" value="NAD(P)_OxRdtase_dom_sf"/>
</dbReference>
<dbReference type="Pfam" id="PF00248">
    <property type="entry name" value="Aldo_ket_red"/>
    <property type="match status" value="1"/>
</dbReference>
<reference evidence="3 4" key="1">
    <citation type="submission" date="2016-10" db="EMBL/GenBank/DDBJ databases">
        <authorList>
            <person name="de Groot N.N."/>
        </authorList>
    </citation>
    <scope>NUCLEOTIDE SEQUENCE [LARGE SCALE GENOMIC DNA]</scope>
    <source>
        <strain evidence="3 4">DSM 29439</strain>
    </source>
</reference>
<evidence type="ECO:0000313" key="4">
    <source>
        <dbReference type="Proteomes" id="UP000199650"/>
    </source>
</evidence>
<name>A0A1I0P8X1_9RHOB</name>
<dbReference type="PANTHER" id="PTHR43364:SF4">
    <property type="entry name" value="NAD(P)-LINKED OXIDOREDUCTASE SUPERFAMILY PROTEIN"/>
    <property type="match status" value="1"/>
</dbReference>
<dbReference type="RefSeq" id="WP_091429455.1">
    <property type="nucleotide sequence ID" value="NZ_FOJB01000001.1"/>
</dbReference>
<accession>A0A1I0P8X1</accession>
<dbReference type="InterPro" id="IPR050523">
    <property type="entry name" value="AKR_Detox_Biosynth"/>
</dbReference>
<dbReference type="SUPFAM" id="SSF51430">
    <property type="entry name" value="NAD(P)-linked oxidoreductase"/>
    <property type="match status" value="1"/>
</dbReference>
<dbReference type="GO" id="GO:0016491">
    <property type="term" value="F:oxidoreductase activity"/>
    <property type="evidence" value="ECO:0007669"/>
    <property type="project" value="UniProtKB-KW"/>
</dbReference>
<dbReference type="CDD" id="cd19094">
    <property type="entry name" value="AKR_Tas-like"/>
    <property type="match status" value="1"/>
</dbReference>
<evidence type="ECO:0000256" key="1">
    <source>
        <dbReference type="ARBA" id="ARBA00023002"/>
    </source>
</evidence>
<protein>
    <submittedName>
        <fullName evidence="3">Predicted oxidoreductase</fullName>
    </submittedName>
</protein>
<keyword evidence="4" id="KW-1185">Reference proteome</keyword>
<keyword evidence="1" id="KW-0560">Oxidoreductase</keyword>
<feature type="domain" description="NADP-dependent oxidoreductase" evidence="2">
    <location>
        <begin position="16"/>
        <end position="338"/>
    </location>
</feature>
<evidence type="ECO:0000313" key="3">
    <source>
        <dbReference type="EMBL" id="SEW10746.1"/>
    </source>
</evidence>
<organism evidence="3 4">
    <name type="scientific">Aliiroseovarius sediminilitoris</name>
    <dbReference type="NCBI Taxonomy" id="1173584"/>
    <lineage>
        <taxon>Bacteria</taxon>
        <taxon>Pseudomonadati</taxon>
        <taxon>Pseudomonadota</taxon>
        <taxon>Alphaproteobacteria</taxon>
        <taxon>Rhodobacterales</taxon>
        <taxon>Paracoccaceae</taxon>
        <taxon>Aliiroseovarius</taxon>
    </lineage>
</organism>
<evidence type="ECO:0000259" key="2">
    <source>
        <dbReference type="Pfam" id="PF00248"/>
    </source>
</evidence>
<dbReference type="Gene3D" id="3.20.20.100">
    <property type="entry name" value="NADP-dependent oxidoreductase domain"/>
    <property type="match status" value="1"/>
</dbReference>
<dbReference type="PANTHER" id="PTHR43364">
    <property type="entry name" value="NADH-SPECIFIC METHYLGLYOXAL REDUCTASE-RELATED"/>
    <property type="match status" value="1"/>
</dbReference>